<dbReference type="InterPro" id="IPR036424">
    <property type="entry name" value="UPP_synth-like_sf"/>
</dbReference>
<feature type="binding site" evidence="2">
    <location>
        <position position="50"/>
    </location>
    <ligand>
        <name>substrate</name>
    </ligand>
</feature>
<dbReference type="RefSeq" id="WP_090302835.1">
    <property type="nucleotide sequence ID" value="NZ_FNFE01000001.1"/>
</dbReference>
<dbReference type="Proteomes" id="UP000198882">
    <property type="component" value="Unassembled WGS sequence"/>
</dbReference>
<organism evidence="4 5">
    <name type="scientific">Natronorubrum texcoconense</name>
    <dbReference type="NCBI Taxonomy" id="1095776"/>
    <lineage>
        <taxon>Archaea</taxon>
        <taxon>Methanobacteriati</taxon>
        <taxon>Methanobacteriota</taxon>
        <taxon>Stenosarchaea group</taxon>
        <taxon>Halobacteria</taxon>
        <taxon>Halobacteriales</taxon>
        <taxon>Natrialbaceae</taxon>
        <taxon>Natronorubrum</taxon>
    </lineage>
</organism>
<feature type="active site" description="Proton acceptor" evidence="2">
    <location>
        <position position="81"/>
    </location>
</feature>
<evidence type="ECO:0000256" key="1">
    <source>
        <dbReference type="ARBA" id="ARBA00022679"/>
    </source>
</evidence>
<dbReference type="InterPro" id="IPR001441">
    <property type="entry name" value="UPP_synth-like"/>
</dbReference>
<name>A0A1G8T0N7_9EURY</name>
<dbReference type="EC" id="2.5.1.89" evidence="2"/>
<comment type="subunit">
    <text evidence="2">Homodimer.</text>
</comment>
<gene>
    <name evidence="2" type="primary">uppS</name>
    <name evidence="4" type="ORF">SAMN04515672_0273</name>
</gene>
<dbReference type="GO" id="GO:0000287">
    <property type="term" value="F:magnesium ion binding"/>
    <property type="evidence" value="ECO:0007669"/>
    <property type="project" value="UniProtKB-UniRule"/>
</dbReference>
<dbReference type="GO" id="GO:0016094">
    <property type="term" value="P:polyprenol biosynthetic process"/>
    <property type="evidence" value="ECO:0007669"/>
    <property type="project" value="TreeGrafter"/>
</dbReference>
<dbReference type="CDD" id="cd00475">
    <property type="entry name" value="Cis_IPPS"/>
    <property type="match status" value="1"/>
</dbReference>
<dbReference type="Gene3D" id="3.40.1180.10">
    <property type="entry name" value="Decaprenyl diphosphate synthase-like"/>
    <property type="match status" value="1"/>
</dbReference>
<feature type="binding site" evidence="2">
    <location>
        <position position="203"/>
    </location>
    <ligand>
        <name>substrate</name>
    </ligand>
</feature>
<evidence type="ECO:0000313" key="5">
    <source>
        <dbReference type="Proteomes" id="UP000198882"/>
    </source>
</evidence>
<accession>A0A1G8T0N7</accession>
<dbReference type="OrthoDB" id="8293at2157"/>
<comment type="catalytic activity">
    <reaction evidence="2">
        <text>geranylgeranyl diphosphate + 7 isopentenyl diphosphate = tri-trans,hepta-cis-undecaprenyl diphosphate + 7 diphosphate</text>
        <dbReference type="Rhea" id="RHEA:27622"/>
        <dbReference type="ChEBI" id="CHEBI:33019"/>
        <dbReference type="ChEBI" id="CHEBI:57533"/>
        <dbReference type="ChEBI" id="CHEBI:60388"/>
        <dbReference type="ChEBI" id="CHEBI:128769"/>
        <dbReference type="EC" id="2.5.1.89"/>
    </reaction>
</comment>
<keyword evidence="5" id="KW-1185">Reference proteome</keyword>
<comment type="cofactor">
    <cofactor evidence="2">
        <name>Mg(2+)</name>
        <dbReference type="ChEBI" id="CHEBI:18420"/>
    </cofactor>
    <text evidence="2">Binds 2 magnesium ions per subunit.</text>
</comment>
<keyword evidence="1 2" id="KW-0808">Transferase</keyword>
<comment type="caution">
    <text evidence="2">Lacks conserved residue(s) required for the propagation of feature annotation.</text>
</comment>
<dbReference type="PROSITE" id="PS01066">
    <property type="entry name" value="UPP_SYNTHASE"/>
    <property type="match status" value="1"/>
</dbReference>
<dbReference type="EMBL" id="FNFE01000001">
    <property type="protein sequence ID" value="SDJ35017.1"/>
    <property type="molecule type" value="Genomic_DNA"/>
</dbReference>
<feature type="binding site" evidence="2">
    <location>
        <begin position="209"/>
        <end position="211"/>
    </location>
    <ligand>
        <name>substrate</name>
    </ligand>
</feature>
<feature type="binding site" evidence="2">
    <location>
        <position position="33"/>
    </location>
    <ligand>
        <name>Mg(2+)</name>
        <dbReference type="ChEBI" id="CHEBI:18420"/>
    </ligand>
</feature>
<feature type="binding site" evidence="2">
    <location>
        <position position="222"/>
    </location>
    <ligand>
        <name>Mg(2+)</name>
        <dbReference type="ChEBI" id="CHEBI:18420"/>
    </ligand>
</feature>
<dbReference type="NCBIfam" id="TIGR00055">
    <property type="entry name" value="uppS"/>
    <property type="match status" value="1"/>
</dbReference>
<dbReference type="Pfam" id="PF01255">
    <property type="entry name" value="Prenyltransf"/>
    <property type="match status" value="1"/>
</dbReference>
<keyword evidence="2" id="KW-0479">Metal-binding</keyword>
<feature type="binding site" evidence="2">
    <location>
        <begin position="78"/>
        <end position="80"/>
    </location>
    <ligand>
        <name>substrate</name>
    </ligand>
</feature>
<dbReference type="InterPro" id="IPR018520">
    <property type="entry name" value="UPP_synth-like_CS"/>
</dbReference>
<feature type="binding site" evidence="2">
    <location>
        <begin position="34"/>
        <end position="37"/>
    </location>
    <ligand>
        <name>substrate</name>
    </ligand>
</feature>
<evidence type="ECO:0000313" key="4">
    <source>
        <dbReference type="EMBL" id="SDJ35017.1"/>
    </source>
</evidence>
<feature type="binding site" evidence="2">
    <location>
        <position position="84"/>
    </location>
    <ligand>
        <name>substrate</name>
    </ligand>
</feature>
<feature type="active site" evidence="2">
    <location>
        <position position="33"/>
    </location>
</feature>
<comment type="similarity">
    <text evidence="2">Belongs to the UPP synthase family.</text>
</comment>
<evidence type="ECO:0000256" key="2">
    <source>
        <dbReference type="HAMAP-Rule" id="MF_01139"/>
    </source>
</evidence>
<feature type="compositionally biased region" description="Acidic residues" evidence="3">
    <location>
        <begin position="294"/>
        <end position="311"/>
    </location>
</feature>
<comment type="function">
    <text evidence="2">Catalyzes the sequential condensation of isopentenyl diphosphate (IPP) with geranylgeranyl diphosphate (GGPP) to yield (2Z,6Z,10Z,14Z,18Z,22Z,26Z,30E,34E,38E)-undecaprenyl diphosphate (tritrans,heptacis-UPP). It is probably the precursor of glycosyl carrier lipids.</text>
</comment>
<dbReference type="AlphaFoldDB" id="A0A1G8T0N7"/>
<protein>
    <recommendedName>
        <fullName evidence="2">Tritrans,polycis-undecaprenyl-diphosphate synthase (geranylgeranyl-diphosphate specific)</fullName>
        <ecNumber evidence="2">2.5.1.89</ecNumber>
    </recommendedName>
    <alternativeName>
        <fullName evidence="2">Undecaprenyl diphosphate synthase</fullName>
        <shortName evidence="2">UDS</shortName>
    </alternativeName>
    <alternativeName>
        <fullName evidence="2">Undecaprenyl pyrophosphate synthase</fullName>
        <shortName evidence="2">UPP synthase</shortName>
    </alternativeName>
</protein>
<keyword evidence="2" id="KW-0460">Magnesium</keyword>
<dbReference type="PANTHER" id="PTHR10291:SF43">
    <property type="entry name" value="DEHYDRODOLICHYL DIPHOSPHATE SYNTHASE COMPLEX SUBUNIT DHDDS"/>
    <property type="match status" value="1"/>
</dbReference>
<sequence length="318" mass="36305">MKRWLRQRVDAVYEEVLSREISGAPTHVAVIQDGNRRYARRFVCYGSGGHREGAQTTERVLEWCQDIGVEELTLYAFSTENFDRPDEENQALFDLLCEKLREFADAERVHENEVRIRVIGEVERLPERVRDAVDYAERRTRGYDRFVLNIALAYGGRSQLLEAAQGVASDVETGTLEPGAIEVETIEDRLYDQPVRDVDLIIRTGGDERTSNFLPWHANGNEAAVFFCTPYWPEFSKTDFLRGIRTYEHREESWRRTRARRAMALLGAVSDPELVEAKSVVERFRDSLPTAEQPDPDDLEGVDTGQVDDLDSSGQAAD</sequence>
<dbReference type="SUPFAM" id="SSF64005">
    <property type="entry name" value="Undecaprenyl diphosphate synthase"/>
    <property type="match status" value="1"/>
</dbReference>
<proteinExistence type="inferred from homology"/>
<dbReference type="PANTHER" id="PTHR10291">
    <property type="entry name" value="DEHYDRODOLICHYL DIPHOSPHATE SYNTHASE FAMILY MEMBER"/>
    <property type="match status" value="1"/>
</dbReference>
<dbReference type="GO" id="GO:0045547">
    <property type="term" value="F:ditrans,polycis-polyprenyl diphosphate synthase [(2E,6E)-farnesyl diphosphate specific] activity"/>
    <property type="evidence" value="ECO:0007669"/>
    <property type="project" value="TreeGrafter"/>
</dbReference>
<feature type="region of interest" description="Disordered" evidence="3">
    <location>
        <begin position="285"/>
        <end position="318"/>
    </location>
</feature>
<dbReference type="STRING" id="1095776.SAMN04515672_0273"/>
<reference evidence="5" key="1">
    <citation type="submission" date="2016-10" db="EMBL/GenBank/DDBJ databases">
        <authorList>
            <person name="Varghese N."/>
            <person name="Submissions S."/>
        </authorList>
    </citation>
    <scope>NUCLEOTIDE SEQUENCE [LARGE SCALE GENOMIC DNA]</scope>
    <source>
        <strain evidence="5">B4,CECT 8067,JCM 17497</strain>
    </source>
</reference>
<dbReference type="HAMAP" id="MF_01139">
    <property type="entry name" value="ISPT"/>
    <property type="match status" value="1"/>
</dbReference>
<evidence type="ECO:0000256" key="3">
    <source>
        <dbReference type="SAM" id="MobiDB-lite"/>
    </source>
</evidence>
<feature type="binding site" evidence="2">
    <location>
        <position position="82"/>
    </location>
    <ligand>
        <name>substrate</name>
    </ligand>
</feature>